<dbReference type="EMBL" id="CAIIXF020000010">
    <property type="protein sequence ID" value="CAH1797822.1"/>
    <property type="molecule type" value="Genomic_DNA"/>
</dbReference>
<proteinExistence type="predicted"/>
<dbReference type="InterPro" id="IPR052429">
    <property type="entry name" value="BAH_domain_protein"/>
</dbReference>
<name>A0A8S4PW56_OWEFU</name>
<feature type="region of interest" description="Disordered" evidence="1">
    <location>
        <begin position="565"/>
        <end position="589"/>
    </location>
</feature>
<feature type="region of interest" description="Disordered" evidence="1">
    <location>
        <begin position="191"/>
        <end position="376"/>
    </location>
</feature>
<feature type="compositionally biased region" description="Basic and acidic residues" evidence="1">
    <location>
        <begin position="308"/>
        <end position="331"/>
    </location>
</feature>
<feature type="compositionally biased region" description="Polar residues" evidence="1">
    <location>
        <begin position="356"/>
        <end position="372"/>
    </location>
</feature>
<feature type="compositionally biased region" description="Low complexity" evidence="1">
    <location>
        <begin position="332"/>
        <end position="352"/>
    </location>
</feature>
<evidence type="ECO:0000256" key="1">
    <source>
        <dbReference type="SAM" id="MobiDB-lite"/>
    </source>
</evidence>
<dbReference type="Proteomes" id="UP000749559">
    <property type="component" value="Unassembled WGS sequence"/>
</dbReference>
<feature type="compositionally biased region" description="Basic and acidic residues" evidence="1">
    <location>
        <begin position="240"/>
        <end position="262"/>
    </location>
</feature>
<gene>
    <name evidence="2" type="ORF">OFUS_LOCUS22039</name>
</gene>
<reference evidence="2" key="1">
    <citation type="submission" date="2022-03" db="EMBL/GenBank/DDBJ databases">
        <authorList>
            <person name="Martin C."/>
        </authorList>
    </citation>
    <scope>NUCLEOTIDE SEQUENCE</scope>
</reference>
<keyword evidence="3" id="KW-1185">Reference proteome</keyword>
<feature type="region of interest" description="Disordered" evidence="1">
    <location>
        <begin position="71"/>
        <end position="93"/>
    </location>
</feature>
<organism evidence="2 3">
    <name type="scientific">Owenia fusiformis</name>
    <name type="common">Polychaete worm</name>
    <dbReference type="NCBI Taxonomy" id="6347"/>
    <lineage>
        <taxon>Eukaryota</taxon>
        <taxon>Metazoa</taxon>
        <taxon>Spiralia</taxon>
        <taxon>Lophotrochozoa</taxon>
        <taxon>Annelida</taxon>
        <taxon>Polychaeta</taxon>
        <taxon>Sedentaria</taxon>
        <taxon>Canalipalpata</taxon>
        <taxon>Sabellida</taxon>
        <taxon>Oweniida</taxon>
        <taxon>Oweniidae</taxon>
        <taxon>Owenia</taxon>
    </lineage>
</organism>
<feature type="compositionally biased region" description="Basic and acidic residues" evidence="1">
    <location>
        <begin position="285"/>
        <end position="300"/>
    </location>
</feature>
<evidence type="ECO:0000313" key="2">
    <source>
        <dbReference type="EMBL" id="CAH1797822.1"/>
    </source>
</evidence>
<protein>
    <submittedName>
        <fullName evidence="2">Uncharacterized protein</fullName>
    </submittedName>
</protein>
<sequence length="589" mass="63081">MQFEDEYFYSVVASMLQFVVRCNNEWCFNPADAPVPGDVLLHPGEQRGATRRTRITDSKLDAKAGRELKPLSIATGGHLGPGSNHASPSTPHMPYRDIAQDPGKPPGSAKFLETSYTGFSPGSKTVVPTALPLDARHLLYQMGQSHALAAHGYLSPYEGLSPRLMAEEQRKRLAETNWYLNSPPLPIPHSAGSDGVVDLSTKASKPESSVSKAATIISTTTTTGTSNTPKSTARATPIVKKQEEKRPIKRESRSSDGKKPEDVLTTSGSGSIPVGIAVARQRQQTKTEKDNGRVDWEHSRSGVSSRRGSRDQSHDHGSHRDRTEHHRDQKELLTPTSRSSSSSLTADLSSNLIVTGGSTTSAPQWPPGSSDSADIRPSLIPSFYTGAGAQSLLQPALLPQYGSPSTAQGVDPTTRLPFTPPGGFKLAQDPMTGQIFFIPTNKGLKPPTKLPETPSVKCESGLQSRGTSPISVATTSATSKMTVAGKISPIKEKVETELDVGSKTEEDNVVNAVVGSTKSEVIQDVKPKVDVQSHVEETPASVSDTVEEQINGGNENVEKLNGIETAERDDSASLDNKVNQNDVETTKDI</sequence>
<feature type="region of interest" description="Disordered" evidence="1">
    <location>
        <begin position="440"/>
        <end position="469"/>
    </location>
</feature>
<evidence type="ECO:0000313" key="3">
    <source>
        <dbReference type="Proteomes" id="UP000749559"/>
    </source>
</evidence>
<accession>A0A8S4PW56</accession>
<feature type="compositionally biased region" description="Polar residues" evidence="1">
    <location>
        <begin position="573"/>
        <end position="583"/>
    </location>
</feature>
<dbReference type="AlphaFoldDB" id="A0A8S4PW56"/>
<comment type="caution">
    <text evidence="2">The sequence shown here is derived from an EMBL/GenBank/DDBJ whole genome shotgun (WGS) entry which is preliminary data.</text>
</comment>
<feature type="region of interest" description="Disordered" evidence="1">
    <location>
        <begin position="403"/>
        <end position="425"/>
    </location>
</feature>
<dbReference type="PANTHER" id="PTHR12505:SF24">
    <property type="entry name" value="PROTEIN WINGED EYE"/>
    <property type="match status" value="1"/>
</dbReference>
<feature type="compositionally biased region" description="Low complexity" evidence="1">
    <location>
        <begin position="208"/>
        <end position="232"/>
    </location>
</feature>
<dbReference type="PANTHER" id="PTHR12505">
    <property type="entry name" value="PHD FINGER TRANSCRIPTION FACTOR"/>
    <property type="match status" value="1"/>
</dbReference>